<comment type="similarity">
    <text evidence="2 10 12">Belongs to the GrpE family.</text>
</comment>
<dbReference type="GO" id="GO:0051082">
    <property type="term" value="F:unfolded protein binding"/>
    <property type="evidence" value="ECO:0007669"/>
    <property type="project" value="TreeGrafter"/>
</dbReference>
<dbReference type="Gene3D" id="2.30.22.10">
    <property type="entry name" value="Head domain of nucleotide exchange factor GrpE"/>
    <property type="match status" value="1"/>
</dbReference>
<comment type="caution">
    <text evidence="14">The sequence shown here is derived from an EMBL/GenBank/DDBJ whole genome shotgun (WGS) entry which is preliminary data.</text>
</comment>
<dbReference type="SUPFAM" id="SSF58014">
    <property type="entry name" value="Coiled-coil domain of nucleotide exchange factor GrpE"/>
    <property type="match status" value="1"/>
</dbReference>
<keyword evidence="15" id="KW-1185">Reference proteome</keyword>
<evidence type="ECO:0000313" key="14">
    <source>
        <dbReference type="EMBL" id="EYE88111.1"/>
    </source>
</evidence>
<evidence type="ECO:0000256" key="13">
    <source>
        <dbReference type="SAM" id="MobiDB-lite"/>
    </source>
</evidence>
<feature type="region of interest" description="Disordered" evidence="13">
    <location>
        <begin position="1"/>
        <end position="38"/>
    </location>
</feature>
<organism evidence="14 15">
    <name type="scientific">Fervidicella metallireducens AeB</name>
    <dbReference type="NCBI Taxonomy" id="1403537"/>
    <lineage>
        <taxon>Bacteria</taxon>
        <taxon>Bacillati</taxon>
        <taxon>Bacillota</taxon>
        <taxon>Clostridia</taxon>
        <taxon>Eubacteriales</taxon>
        <taxon>Clostridiaceae</taxon>
        <taxon>Fervidicella</taxon>
    </lineage>
</organism>
<dbReference type="GO" id="GO:0005737">
    <property type="term" value="C:cytoplasm"/>
    <property type="evidence" value="ECO:0007669"/>
    <property type="project" value="UniProtKB-SubCell"/>
</dbReference>
<evidence type="ECO:0000256" key="7">
    <source>
        <dbReference type="ARBA" id="ARBA00053401"/>
    </source>
</evidence>
<evidence type="ECO:0000256" key="11">
    <source>
        <dbReference type="RuleBase" id="RU000639"/>
    </source>
</evidence>
<name>A0A017RU52_9CLOT</name>
<dbReference type="STRING" id="1403537.Q428_09510"/>
<evidence type="ECO:0000313" key="15">
    <source>
        <dbReference type="Proteomes" id="UP000019681"/>
    </source>
</evidence>
<comment type="subunit">
    <text evidence="3 10">Homodimer.</text>
</comment>
<dbReference type="GO" id="GO:0006457">
    <property type="term" value="P:protein folding"/>
    <property type="evidence" value="ECO:0007669"/>
    <property type="project" value="InterPro"/>
</dbReference>
<dbReference type="NCBIfam" id="NF010738">
    <property type="entry name" value="PRK14140.1"/>
    <property type="match status" value="1"/>
</dbReference>
<evidence type="ECO:0000256" key="9">
    <source>
        <dbReference type="ARBA" id="ARBA00076414"/>
    </source>
</evidence>
<dbReference type="PRINTS" id="PR00773">
    <property type="entry name" value="GRPEPROTEIN"/>
</dbReference>
<protein>
    <recommendedName>
        <fullName evidence="8 10">Protein GrpE</fullName>
    </recommendedName>
    <alternativeName>
        <fullName evidence="9 10">HSP-70 cofactor</fullName>
    </alternativeName>
</protein>
<keyword evidence="6 10" id="KW-0143">Chaperone</keyword>
<dbReference type="InterPro" id="IPR013805">
    <property type="entry name" value="GrpE_CC"/>
</dbReference>
<dbReference type="Pfam" id="PF01025">
    <property type="entry name" value="GrpE"/>
    <property type="match status" value="1"/>
</dbReference>
<proteinExistence type="inferred from homology"/>
<comment type="function">
    <text evidence="7 10 11">Participates actively in the response to hyperosmotic and heat shock by preventing the aggregation of stress-denatured proteins, in association with DnaK and GrpE. It is the nucleotide exchange factor for DnaK and may function as a thermosensor. Unfolded proteins bind initially to DnaJ; upon interaction with the DnaJ-bound protein, DnaK hydrolyzes its bound ATP, resulting in the formation of a stable complex. GrpE releases ADP from DnaK; ATP binding to DnaK triggers the release of the substrate protein, thus completing the reaction cycle. Several rounds of ATP-dependent interactions between DnaJ, DnaK and GrpE are required for fully efficient folding.</text>
</comment>
<evidence type="ECO:0000256" key="8">
    <source>
        <dbReference type="ARBA" id="ARBA00072274"/>
    </source>
</evidence>
<dbReference type="NCBIfam" id="NF010757">
    <property type="entry name" value="PRK14160.1"/>
    <property type="match status" value="1"/>
</dbReference>
<keyword evidence="5 10" id="KW-0346">Stress response</keyword>
<reference evidence="14 15" key="1">
    <citation type="journal article" date="2014" name="Genome Announc.">
        <title>Draft Genome Sequence of Fervidicella metallireducens Strain AeBT, an Iron-Reducing Thermoanaerobe from the Great Artesian Basin.</title>
        <authorList>
            <person name="Patel B.K."/>
        </authorList>
    </citation>
    <scope>NUCLEOTIDE SEQUENCE [LARGE SCALE GENOMIC DNA]</scope>
    <source>
        <strain evidence="14 15">AeB</strain>
    </source>
</reference>
<evidence type="ECO:0000256" key="12">
    <source>
        <dbReference type="RuleBase" id="RU004478"/>
    </source>
</evidence>
<dbReference type="Proteomes" id="UP000019681">
    <property type="component" value="Unassembled WGS sequence"/>
</dbReference>
<keyword evidence="4 10" id="KW-0963">Cytoplasm</keyword>
<accession>A0A017RU52</accession>
<dbReference type="PANTHER" id="PTHR21237:SF23">
    <property type="entry name" value="GRPE PROTEIN HOMOLOG, MITOCHONDRIAL"/>
    <property type="match status" value="1"/>
</dbReference>
<evidence type="ECO:0000256" key="10">
    <source>
        <dbReference type="HAMAP-Rule" id="MF_01151"/>
    </source>
</evidence>
<gene>
    <name evidence="10" type="primary">grpE</name>
    <name evidence="14" type="ORF">Q428_09510</name>
</gene>
<dbReference type="GO" id="GO:0000774">
    <property type="term" value="F:adenyl-nucleotide exchange factor activity"/>
    <property type="evidence" value="ECO:0007669"/>
    <property type="project" value="InterPro"/>
</dbReference>
<evidence type="ECO:0000256" key="5">
    <source>
        <dbReference type="ARBA" id="ARBA00023016"/>
    </source>
</evidence>
<dbReference type="FunFam" id="2.30.22.10:FF:000001">
    <property type="entry name" value="Protein GrpE"/>
    <property type="match status" value="1"/>
</dbReference>
<dbReference type="Gene3D" id="3.90.20.20">
    <property type="match status" value="1"/>
</dbReference>
<dbReference type="GO" id="GO:0042803">
    <property type="term" value="F:protein homodimerization activity"/>
    <property type="evidence" value="ECO:0007669"/>
    <property type="project" value="InterPro"/>
</dbReference>
<dbReference type="CDD" id="cd00446">
    <property type="entry name" value="GrpE"/>
    <property type="match status" value="1"/>
</dbReference>
<dbReference type="RefSeq" id="WP_035380224.1">
    <property type="nucleotide sequence ID" value="NZ_AZQP01000028.1"/>
</dbReference>
<dbReference type="SUPFAM" id="SSF51064">
    <property type="entry name" value="Head domain of nucleotide exchange factor GrpE"/>
    <property type="match status" value="1"/>
</dbReference>
<evidence type="ECO:0000256" key="4">
    <source>
        <dbReference type="ARBA" id="ARBA00022490"/>
    </source>
</evidence>
<dbReference type="PROSITE" id="PS01071">
    <property type="entry name" value="GRPE"/>
    <property type="match status" value="1"/>
</dbReference>
<evidence type="ECO:0000256" key="3">
    <source>
        <dbReference type="ARBA" id="ARBA00011738"/>
    </source>
</evidence>
<dbReference type="GO" id="GO:0051087">
    <property type="term" value="F:protein-folding chaperone binding"/>
    <property type="evidence" value="ECO:0007669"/>
    <property type="project" value="InterPro"/>
</dbReference>
<sequence length="190" mass="22203">MKENENTVHTSSEILEDEVQNNMDCNDNVDTEVEGKSEDVNEELKKIIEEKDKQCQEYLDMLKRTKAEFDNFRKRTAKEKESMYDDGFGDSIKEILPILDNLERAVSFNTEKNSFSDGVEMVLKMFKDTLAKLGVEEIKSEGEEFNPNYHNAVMHIEDENFDKNIVVEVFQKGYIYKDRVLRYSMVKVAN</sequence>
<dbReference type="OrthoDB" id="9812586at2"/>
<evidence type="ECO:0000256" key="1">
    <source>
        <dbReference type="ARBA" id="ARBA00004496"/>
    </source>
</evidence>
<evidence type="ECO:0000256" key="6">
    <source>
        <dbReference type="ARBA" id="ARBA00023186"/>
    </source>
</evidence>
<dbReference type="AlphaFoldDB" id="A0A017RU52"/>
<dbReference type="EMBL" id="AZQP01000028">
    <property type="protein sequence ID" value="EYE88111.1"/>
    <property type="molecule type" value="Genomic_DNA"/>
</dbReference>
<dbReference type="HAMAP" id="MF_01151">
    <property type="entry name" value="GrpE"/>
    <property type="match status" value="1"/>
</dbReference>
<dbReference type="PANTHER" id="PTHR21237">
    <property type="entry name" value="GRPE PROTEIN"/>
    <property type="match status" value="1"/>
</dbReference>
<dbReference type="InterPro" id="IPR009012">
    <property type="entry name" value="GrpE_head"/>
</dbReference>
<dbReference type="InterPro" id="IPR000740">
    <property type="entry name" value="GrpE"/>
</dbReference>
<evidence type="ECO:0000256" key="2">
    <source>
        <dbReference type="ARBA" id="ARBA00009054"/>
    </source>
</evidence>
<comment type="subcellular location">
    <subcellularLocation>
        <location evidence="1 10">Cytoplasm</location>
    </subcellularLocation>
</comment>